<protein>
    <recommendedName>
        <fullName evidence="3 7">Argininosuccinate lyase</fullName>
        <shortName evidence="7">ASAL</shortName>
        <ecNumber evidence="3 7">4.3.2.1</ecNumber>
    </recommendedName>
    <alternativeName>
        <fullName evidence="7">Arginosuccinase</fullName>
    </alternativeName>
</protein>
<dbReference type="Proteomes" id="UP000069241">
    <property type="component" value="Chromosome"/>
</dbReference>
<comment type="subcellular location">
    <subcellularLocation>
        <location evidence="7">Cytoplasm</location>
    </subcellularLocation>
</comment>
<keyword evidence="5 7" id="KW-0028">Amino-acid biosynthesis</keyword>
<dbReference type="CDD" id="cd01359">
    <property type="entry name" value="Argininosuccinate_lyase"/>
    <property type="match status" value="1"/>
</dbReference>
<evidence type="ECO:0000256" key="2">
    <source>
        <dbReference type="ARBA" id="ARBA00004941"/>
    </source>
</evidence>
<dbReference type="InterPro" id="IPR022761">
    <property type="entry name" value="Fumarate_lyase_N"/>
</dbReference>
<dbReference type="RefSeq" id="WP_008684881.1">
    <property type="nucleotide sequence ID" value="NZ_CP014229.1"/>
</dbReference>
<dbReference type="InterPro" id="IPR009049">
    <property type="entry name" value="Argininosuccinate_lyase"/>
</dbReference>
<comment type="similarity">
    <text evidence="7">Belongs to the lyase 1 family. Argininosuccinate lyase subfamily.</text>
</comment>
<dbReference type="EMBL" id="CP014229">
    <property type="protein sequence ID" value="AMD89963.1"/>
    <property type="molecule type" value="Genomic_DNA"/>
</dbReference>
<feature type="domain" description="Fumarate lyase N-terminal" evidence="8">
    <location>
        <begin position="16"/>
        <end position="303"/>
    </location>
</feature>
<dbReference type="Pfam" id="PF14698">
    <property type="entry name" value="ASL_C2"/>
    <property type="match status" value="1"/>
</dbReference>
<dbReference type="GO" id="GO:0042450">
    <property type="term" value="P:L-arginine biosynthetic process via ornithine"/>
    <property type="evidence" value="ECO:0007669"/>
    <property type="project" value="UniProtKB-UniRule"/>
</dbReference>
<name>A0A0X8JJK6_9BACT</name>
<gene>
    <name evidence="7" type="primary">argH</name>
    <name evidence="10" type="ORF">AXF13_07430</name>
</gene>
<sequence length="464" mass="51369">MKTNQSWGGRFAEGPKEAVARYTDSQTYDRALYAQDIRASRAHARMLGRQGVITPEEAQILADGLDRVRAEIESGGFVWKPELEDVHMNIEARLTELTGDVGKKLHTGRSRNDQVGLSFRLFVADRLDIWRQRAAALCAVLVKRAAEHQGDILPGCTHLQPAQPVSLAQHLLAYAWMFRRDALRLTDTLKRVRISPLGAAALAGTTYPLDPQSVADEVGFAEIYGNSMDAVSDRDFVLEALFDGSAAMMHLSRLCEEIILWANPAFGFVKLPDGYATGSSIMPQKKNPDVAELMRGKTGRVYGALTGLLTVMKGLPLAYNRDMQEDKEGFLDADRTVESSLRLMAGMLEELTFRTDRMREACKAGFLNATELADYLVGRGLPFREAHHVTGQAVAAAEREGKGLEDLTLPELQALEPRIDSDVYAVLDYAAAVRRRETPGGTGPRSVARQLEQLELWLAEQEQR</sequence>
<feature type="domain" description="Argininosuccinate lyase C-terminal" evidence="9">
    <location>
        <begin position="366"/>
        <end position="433"/>
    </location>
</feature>
<keyword evidence="7" id="KW-0963">Cytoplasm</keyword>
<dbReference type="PANTHER" id="PTHR43814:SF1">
    <property type="entry name" value="ARGININOSUCCINATE LYASE"/>
    <property type="match status" value="1"/>
</dbReference>
<dbReference type="FunFam" id="1.20.200.10:FF:000015">
    <property type="entry name" value="argininosuccinate lyase isoform X2"/>
    <property type="match status" value="1"/>
</dbReference>
<keyword evidence="4 7" id="KW-0055">Arginine biosynthesis</keyword>
<dbReference type="Gene3D" id="1.20.200.10">
    <property type="entry name" value="Fumarase/aspartase (Central domain)"/>
    <property type="match status" value="1"/>
</dbReference>
<comment type="catalytic activity">
    <reaction evidence="1 7">
        <text>2-(N(omega)-L-arginino)succinate = fumarate + L-arginine</text>
        <dbReference type="Rhea" id="RHEA:24020"/>
        <dbReference type="ChEBI" id="CHEBI:29806"/>
        <dbReference type="ChEBI" id="CHEBI:32682"/>
        <dbReference type="ChEBI" id="CHEBI:57472"/>
        <dbReference type="EC" id="4.3.2.1"/>
    </reaction>
</comment>
<dbReference type="Gene3D" id="1.10.275.10">
    <property type="entry name" value="Fumarase/aspartase (N-terminal domain)"/>
    <property type="match status" value="1"/>
</dbReference>
<evidence type="ECO:0000256" key="3">
    <source>
        <dbReference type="ARBA" id="ARBA00012338"/>
    </source>
</evidence>
<dbReference type="GO" id="GO:0005829">
    <property type="term" value="C:cytosol"/>
    <property type="evidence" value="ECO:0007669"/>
    <property type="project" value="TreeGrafter"/>
</dbReference>
<evidence type="ECO:0000259" key="9">
    <source>
        <dbReference type="Pfam" id="PF14698"/>
    </source>
</evidence>
<dbReference type="InterPro" id="IPR020557">
    <property type="entry name" value="Fumarate_lyase_CS"/>
</dbReference>
<evidence type="ECO:0000256" key="5">
    <source>
        <dbReference type="ARBA" id="ARBA00022605"/>
    </source>
</evidence>
<reference evidence="11" key="1">
    <citation type="submission" date="2016-02" db="EMBL/GenBank/DDBJ databases">
        <authorList>
            <person name="Holder M.E."/>
            <person name="Ajami N.J."/>
            <person name="Petrosino J.F."/>
        </authorList>
    </citation>
    <scope>NUCLEOTIDE SEQUENCE [LARGE SCALE GENOMIC DNA]</scope>
    <source>
        <strain evidence="11">CCUG 45958</strain>
    </source>
</reference>
<comment type="pathway">
    <text evidence="2 7">Amino-acid biosynthesis; L-arginine biosynthesis; L-arginine from L-ornithine and carbamoyl phosphate: step 3/3.</text>
</comment>
<accession>A0A0X8JJK6</accession>
<dbReference type="KEGG" id="dfi:AXF13_07430"/>
<keyword evidence="6 7" id="KW-0456">Lyase</keyword>
<dbReference type="FunFam" id="1.10.40.30:FF:000001">
    <property type="entry name" value="Argininosuccinate lyase"/>
    <property type="match status" value="1"/>
</dbReference>
<dbReference type="Gene3D" id="1.10.40.30">
    <property type="entry name" value="Fumarase/aspartase (C-terminal domain)"/>
    <property type="match status" value="1"/>
</dbReference>
<evidence type="ECO:0000313" key="10">
    <source>
        <dbReference type="EMBL" id="AMD89963.1"/>
    </source>
</evidence>
<dbReference type="SUPFAM" id="SSF48557">
    <property type="entry name" value="L-aspartase-like"/>
    <property type="match status" value="1"/>
</dbReference>
<proteinExistence type="inferred from homology"/>
<evidence type="ECO:0000256" key="4">
    <source>
        <dbReference type="ARBA" id="ARBA00022571"/>
    </source>
</evidence>
<dbReference type="InterPro" id="IPR000362">
    <property type="entry name" value="Fumarate_lyase_fam"/>
</dbReference>
<dbReference type="PANTHER" id="PTHR43814">
    <property type="entry name" value="ARGININOSUCCINATE LYASE"/>
    <property type="match status" value="1"/>
</dbReference>
<evidence type="ECO:0000313" key="11">
    <source>
        <dbReference type="Proteomes" id="UP000069241"/>
    </source>
</evidence>
<keyword evidence="11" id="KW-1185">Reference proteome</keyword>
<dbReference type="UniPathway" id="UPA00068">
    <property type="reaction ID" value="UER00114"/>
</dbReference>
<evidence type="ECO:0000259" key="8">
    <source>
        <dbReference type="Pfam" id="PF00206"/>
    </source>
</evidence>
<dbReference type="PRINTS" id="PR00145">
    <property type="entry name" value="ARGSUCLYASE"/>
</dbReference>
<evidence type="ECO:0000256" key="6">
    <source>
        <dbReference type="ARBA" id="ARBA00023239"/>
    </source>
</evidence>
<dbReference type="InterPro" id="IPR024083">
    <property type="entry name" value="Fumarase/histidase_N"/>
</dbReference>
<dbReference type="InterPro" id="IPR029419">
    <property type="entry name" value="Arg_succ_lyase_C"/>
</dbReference>
<dbReference type="NCBIfam" id="TIGR00838">
    <property type="entry name" value="argH"/>
    <property type="match status" value="1"/>
</dbReference>
<dbReference type="FunFam" id="1.10.275.10:FF:000002">
    <property type="entry name" value="Argininosuccinate lyase"/>
    <property type="match status" value="1"/>
</dbReference>
<dbReference type="Pfam" id="PF00206">
    <property type="entry name" value="Lyase_1"/>
    <property type="match status" value="1"/>
</dbReference>
<dbReference type="PRINTS" id="PR00149">
    <property type="entry name" value="FUMRATELYASE"/>
</dbReference>
<dbReference type="GO" id="GO:0004056">
    <property type="term" value="F:argininosuccinate lyase activity"/>
    <property type="evidence" value="ECO:0007669"/>
    <property type="project" value="UniProtKB-UniRule"/>
</dbReference>
<dbReference type="PROSITE" id="PS00163">
    <property type="entry name" value="FUMARATE_LYASES"/>
    <property type="match status" value="1"/>
</dbReference>
<dbReference type="STRING" id="44742.AXF13_07430"/>
<evidence type="ECO:0000256" key="1">
    <source>
        <dbReference type="ARBA" id="ARBA00000985"/>
    </source>
</evidence>
<dbReference type="InterPro" id="IPR008948">
    <property type="entry name" value="L-Aspartase-like"/>
</dbReference>
<dbReference type="EC" id="4.3.2.1" evidence="3 7"/>
<evidence type="ECO:0000256" key="7">
    <source>
        <dbReference type="HAMAP-Rule" id="MF_00006"/>
    </source>
</evidence>
<organism evidence="10 11">
    <name type="scientific">Desulfovibrio fairfieldensis</name>
    <dbReference type="NCBI Taxonomy" id="44742"/>
    <lineage>
        <taxon>Bacteria</taxon>
        <taxon>Pseudomonadati</taxon>
        <taxon>Thermodesulfobacteriota</taxon>
        <taxon>Desulfovibrionia</taxon>
        <taxon>Desulfovibrionales</taxon>
        <taxon>Desulfovibrionaceae</taxon>
        <taxon>Desulfovibrio</taxon>
    </lineage>
</organism>
<dbReference type="AlphaFoldDB" id="A0A0X8JJK6"/>
<dbReference type="HAMAP" id="MF_00006">
    <property type="entry name" value="Arg_succ_lyase"/>
    <property type="match status" value="1"/>
</dbReference>